<keyword evidence="2" id="KW-1185">Reference proteome</keyword>
<dbReference type="InParanoid" id="A0A1V8T8D4"/>
<accession>A0A1V8T8D4</accession>
<dbReference type="OrthoDB" id="3643184at2759"/>
<name>A0A1V8T8D4_9PEZI</name>
<gene>
    <name evidence="1" type="ORF">B0A48_07185</name>
</gene>
<organism evidence="1 2">
    <name type="scientific">Cryoendolithus antarcticus</name>
    <dbReference type="NCBI Taxonomy" id="1507870"/>
    <lineage>
        <taxon>Eukaryota</taxon>
        <taxon>Fungi</taxon>
        <taxon>Dikarya</taxon>
        <taxon>Ascomycota</taxon>
        <taxon>Pezizomycotina</taxon>
        <taxon>Dothideomycetes</taxon>
        <taxon>Dothideomycetidae</taxon>
        <taxon>Cladosporiales</taxon>
        <taxon>Cladosporiaceae</taxon>
        <taxon>Cryoendolithus</taxon>
    </lineage>
</organism>
<dbReference type="EMBL" id="NAJO01000014">
    <property type="protein sequence ID" value="OQO07488.1"/>
    <property type="molecule type" value="Genomic_DNA"/>
</dbReference>
<sequence length="278" mass="32450">MPFQLYGLPAEIYDKIMEYALAAQLERRVLYAKDWNSWEANARKAHDPTMNLAMIPARRPPPLKVNEWLVSERFFLDTARIWFSVQRFDRRTQCSANLESVLPVWSRTAWRSEHQTFSMTPSAVMLSHRIGLFYTYATSVDVPAAMIPQVLRCRSLEYLRIELRPEDFDLDPRYGWKDVLTDSIRRRTRLNALPACKKVEVYCPEGSGVKWQFEPTRHQEMVLRSNVLLLQTLVQKKVAGQSVTRGSQLLKLVEEKLANTTIIRWSTRLDARIPRPLL</sequence>
<comment type="caution">
    <text evidence="1">The sequence shown here is derived from an EMBL/GenBank/DDBJ whole genome shotgun (WGS) entry which is preliminary data.</text>
</comment>
<dbReference type="Proteomes" id="UP000192596">
    <property type="component" value="Unassembled WGS sequence"/>
</dbReference>
<reference evidence="2" key="1">
    <citation type="submission" date="2017-03" db="EMBL/GenBank/DDBJ databases">
        <title>Genomes of endolithic fungi from Antarctica.</title>
        <authorList>
            <person name="Coleine C."/>
            <person name="Masonjones S."/>
            <person name="Stajich J.E."/>
        </authorList>
    </citation>
    <scope>NUCLEOTIDE SEQUENCE [LARGE SCALE GENOMIC DNA]</scope>
    <source>
        <strain evidence="2">CCFEE 5527</strain>
    </source>
</reference>
<protein>
    <submittedName>
        <fullName evidence="1">Uncharacterized protein</fullName>
    </submittedName>
</protein>
<evidence type="ECO:0000313" key="2">
    <source>
        <dbReference type="Proteomes" id="UP000192596"/>
    </source>
</evidence>
<evidence type="ECO:0000313" key="1">
    <source>
        <dbReference type="EMBL" id="OQO07488.1"/>
    </source>
</evidence>
<proteinExistence type="predicted"/>
<dbReference type="AlphaFoldDB" id="A0A1V8T8D4"/>